<name>A0ABD0QZT0_CIRMR</name>
<dbReference type="AlphaFoldDB" id="A0ABD0QZT0"/>
<sequence>MHLLWCGRAWKNRARRFRYERSCRAPTFEITNLSAQKTRYVNGSVTRALNSA</sequence>
<comment type="caution">
    <text evidence="1">The sequence shown here is derived from an EMBL/GenBank/DDBJ whole genome shotgun (WGS) entry which is preliminary data.</text>
</comment>
<dbReference type="Proteomes" id="UP001529510">
    <property type="component" value="Unassembled WGS sequence"/>
</dbReference>
<organism evidence="1 2">
    <name type="scientific">Cirrhinus mrigala</name>
    <name type="common">Mrigala</name>
    <dbReference type="NCBI Taxonomy" id="683832"/>
    <lineage>
        <taxon>Eukaryota</taxon>
        <taxon>Metazoa</taxon>
        <taxon>Chordata</taxon>
        <taxon>Craniata</taxon>
        <taxon>Vertebrata</taxon>
        <taxon>Euteleostomi</taxon>
        <taxon>Actinopterygii</taxon>
        <taxon>Neopterygii</taxon>
        <taxon>Teleostei</taxon>
        <taxon>Ostariophysi</taxon>
        <taxon>Cypriniformes</taxon>
        <taxon>Cyprinidae</taxon>
        <taxon>Labeoninae</taxon>
        <taxon>Labeonini</taxon>
        <taxon>Cirrhinus</taxon>
    </lineage>
</organism>
<dbReference type="EMBL" id="JAMKFB020000006">
    <property type="protein sequence ID" value="KAL0191247.1"/>
    <property type="molecule type" value="Genomic_DNA"/>
</dbReference>
<gene>
    <name evidence="1" type="ORF">M9458_013945</name>
</gene>
<accession>A0ABD0QZT0</accession>
<evidence type="ECO:0000313" key="1">
    <source>
        <dbReference type="EMBL" id="KAL0191247.1"/>
    </source>
</evidence>
<protein>
    <submittedName>
        <fullName evidence="1">Uncharacterized protein</fullName>
    </submittedName>
</protein>
<proteinExistence type="predicted"/>
<evidence type="ECO:0000313" key="2">
    <source>
        <dbReference type="Proteomes" id="UP001529510"/>
    </source>
</evidence>
<feature type="non-terminal residue" evidence="1">
    <location>
        <position position="52"/>
    </location>
</feature>
<keyword evidence="2" id="KW-1185">Reference proteome</keyword>
<reference evidence="1 2" key="1">
    <citation type="submission" date="2024-05" db="EMBL/GenBank/DDBJ databases">
        <title>Genome sequencing and assembly of Indian major carp, Cirrhinus mrigala (Hamilton, 1822).</title>
        <authorList>
            <person name="Mohindra V."/>
            <person name="Chowdhury L.M."/>
            <person name="Lal K."/>
            <person name="Jena J.K."/>
        </authorList>
    </citation>
    <scope>NUCLEOTIDE SEQUENCE [LARGE SCALE GENOMIC DNA]</scope>
    <source>
        <strain evidence="1">CM1030</strain>
        <tissue evidence="1">Blood</tissue>
    </source>
</reference>